<name>A0A0L0D5S3_THETB</name>
<dbReference type="InterPro" id="IPR013087">
    <property type="entry name" value="Znf_C2H2_type"/>
</dbReference>
<keyword evidence="4" id="KW-0690">Ribosome biogenesis</keyword>
<evidence type="ECO:0000256" key="3">
    <source>
        <dbReference type="ARBA" id="ARBA00022490"/>
    </source>
</evidence>
<evidence type="ECO:0000256" key="5">
    <source>
        <dbReference type="ARBA" id="ARBA00022723"/>
    </source>
</evidence>
<dbReference type="Proteomes" id="UP000054408">
    <property type="component" value="Unassembled WGS sequence"/>
</dbReference>
<dbReference type="Gene3D" id="3.30.160.60">
    <property type="entry name" value="Classic Zinc Finger"/>
    <property type="match status" value="1"/>
</dbReference>
<proteinExistence type="inferred from homology"/>
<evidence type="ECO:0000313" key="13">
    <source>
        <dbReference type="EMBL" id="KNC47699.1"/>
    </source>
</evidence>
<dbReference type="STRING" id="461836.A0A0L0D5S3"/>
<gene>
    <name evidence="13" type="ORF">AMSG_03930</name>
</gene>
<dbReference type="InterPro" id="IPR022755">
    <property type="entry name" value="Znf_C2H2_jaz"/>
</dbReference>
<evidence type="ECO:0000259" key="12">
    <source>
        <dbReference type="PROSITE" id="PS50157"/>
    </source>
</evidence>
<accession>A0A0L0D5S3</accession>
<evidence type="ECO:0000313" key="14">
    <source>
        <dbReference type="Proteomes" id="UP000054408"/>
    </source>
</evidence>
<dbReference type="GO" id="GO:0043021">
    <property type="term" value="F:ribonucleoprotein complex binding"/>
    <property type="evidence" value="ECO:0007669"/>
    <property type="project" value="UniProtKB-ARBA"/>
</dbReference>
<comment type="similarity">
    <text evidence="9">Belongs to the ZNF593/BUD20 C2H2-type zinc-finger protein family.</text>
</comment>
<evidence type="ECO:0000256" key="7">
    <source>
        <dbReference type="ARBA" id="ARBA00022833"/>
    </source>
</evidence>
<organism evidence="13 14">
    <name type="scientific">Thecamonas trahens ATCC 50062</name>
    <dbReference type="NCBI Taxonomy" id="461836"/>
    <lineage>
        <taxon>Eukaryota</taxon>
        <taxon>Apusozoa</taxon>
        <taxon>Apusomonadida</taxon>
        <taxon>Apusomonadidae</taxon>
        <taxon>Thecamonas</taxon>
    </lineage>
</organism>
<dbReference type="GO" id="GO:0005634">
    <property type="term" value="C:nucleus"/>
    <property type="evidence" value="ECO:0007669"/>
    <property type="project" value="UniProtKB-SubCell"/>
</dbReference>
<sequence length="160" mass="16334">MNQAVDYDLPGKGQFYCVSCAKHFLDLGNLEQHRRGKPHKRQLKRLRKEKPYTQAEADAAGGMGAVDNGKEGLAPGLPAMLDDAKRAAAVDALEAVTASAMAAKAVDALPSLAPQPAIPASDFGSGPALLATSEGLVPSGAAASVAATSESSEMSSMAIA</sequence>
<evidence type="ECO:0000256" key="8">
    <source>
        <dbReference type="ARBA" id="ARBA00023242"/>
    </source>
</evidence>
<evidence type="ECO:0000256" key="1">
    <source>
        <dbReference type="ARBA" id="ARBA00004123"/>
    </source>
</evidence>
<keyword evidence="7" id="KW-0862">Zinc</keyword>
<dbReference type="PANTHER" id="PTHR46095:SF1">
    <property type="entry name" value="ZINC FINGER PROTEIN 593"/>
    <property type="match status" value="1"/>
</dbReference>
<dbReference type="AlphaFoldDB" id="A0A0L0D5S3"/>
<reference evidence="13 14" key="1">
    <citation type="submission" date="2010-05" db="EMBL/GenBank/DDBJ databases">
        <title>The Genome Sequence of Thecamonas trahens ATCC 50062.</title>
        <authorList>
            <consortium name="The Broad Institute Genome Sequencing Platform"/>
            <person name="Russ C."/>
            <person name="Cuomo C."/>
            <person name="Shea T."/>
            <person name="Young S.K."/>
            <person name="Zeng Q."/>
            <person name="Koehrsen M."/>
            <person name="Haas B."/>
            <person name="Borodovsky M."/>
            <person name="Guigo R."/>
            <person name="Alvarado L."/>
            <person name="Berlin A."/>
            <person name="Bochicchio J."/>
            <person name="Borenstein D."/>
            <person name="Chapman S."/>
            <person name="Chen Z."/>
            <person name="Freedman E."/>
            <person name="Gellesch M."/>
            <person name="Goldberg J."/>
            <person name="Griggs A."/>
            <person name="Gujja S."/>
            <person name="Heilman E."/>
            <person name="Heiman D."/>
            <person name="Hepburn T."/>
            <person name="Howarth C."/>
            <person name="Jen D."/>
            <person name="Larson L."/>
            <person name="Mehta T."/>
            <person name="Park D."/>
            <person name="Pearson M."/>
            <person name="Roberts A."/>
            <person name="Saif S."/>
            <person name="Shenoy N."/>
            <person name="Sisk P."/>
            <person name="Stolte C."/>
            <person name="Sykes S."/>
            <person name="Thomson T."/>
            <person name="Walk T."/>
            <person name="White J."/>
            <person name="Yandava C."/>
            <person name="Burger G."/>
            <person name="Gray M.W."/>
            <person name="Holland P.W.H."/>
            <person name="King N."/>
            <person name="Lang F.B.F."/>
            <person name="Roger A.J."/>
            <person name="Ruiz-Trillo I."/>
            <person name="Lander E."/>
            <person name="Nusbaum C."/>
        </authorList>
    </citation>
    <scope>NUCLEOTIDE SEQUENCE [LARGE SCALE GENOMIC DNA]</scope>
    <source>
        <strain evidence="13 14">ATCC 50062</strain>
    </source>
</reference>
<evidence type="ECO:0000256" key="2">
    <source>
        <dbReference type="ARBA" id="ARBA00004496"/>
    </source>
</evidence>
<keyword evidence="5" id="KW-0479">Metal-binding</keyword>
<dbReference type="InterPro" id="IPR051879">
    <property type="entry name" value="C2H2-ZF_Maturation_Protein"/>
</dbReference>
<evidence type="ECO:0000256" key="6">
    <source>
        <dbReference type="ARBA" id="ARBA00022771"/>
    </source>
</evidence>
<dbReference type="InterPro" id="IPR003604">
    <property type="entry name" value="Matrin/U1-like-C_Znf_C2H2"/>
</dbReference>
<protein>
    <submittedName>
        <fullName evidence="13">Zinc finger protein 593</fullName>
    </submittedName>
</protein>
<dbReference type="GO" id="GO:0042254">
    <property type="term" value="P:ribosome biogenesis"/>
    <property type="evidence" value="ECO:0007669"/>
    <property type="project" value="UniProtKB-KW"/>
</dbReference>
<keyword evidence="14" id="KW-1185">Reference proteome</keyword>
<dbReference type="OrthoDB" id="24683at2759"/>
<dbReference type="Pfam" id="PF12171">
    <property type="entry name" value="zf-C2H2_jaz"/>
    <property type="match status" value="1"/>
</dbReference>
<evidence type="ECO:0000256" key="4">
    <source>
        <dbReference type="ARBA" id="ARBA00022517"/>
    </source>
</evidence>
<dbReference type="GO" id="GO:0005737">
    <property type="term" value="C:cytoplasm"/>
    <property type="evidence" value="ECO:0007669"/>
    <property type="project" value="UniProtKB-SubCell"/>
</dbReference>
<dbReference type="PROSITE" id="PS00028">
    <property type="entry name" value="ZINC_FINGER_C2H2_1"/>
    <property type="match status" value="1"/>
</dbReference>
<dbReference type="SMART" id="SM00451">
    <property type="entry name" value="ZnF_U1"/>
    <property type="match status" value="1"/>
</dbReference>
<feature type="domain" description="C2H2-type" evidence="12">
    <location>
        <begin position="15"/>
        <end position="44"/>
    </location>
</feature>
<dbReference type="SUPFAM" id="SSF57667">
    <property type="entry name" value="beta-beta-alpha zinc fingers"/>
    <property type="match status" value="1"/>
</dbReference>
<dbReference type="EMBL" id="GL349448">
    <property type="protein sequence ID" value="KNC47699.1"/>
    <property type="molecule type" value="Genomic_DNA"/>
</dbReference>
<dbReference type="RefSeq" id="XP_013759181.1">
    <property type="nucleotide sequence ID" value="XM_013903727.1"/>
</dbReference>
<dbReference type="FunFam" id="3.30.160.60:FF:000299">
    <property type="entry name" value="Zinc finger protein 593"/>
    <property type="match status" value="1"/>
</dbReference>
<dbReference type="PANTHER" id="PTHR46095">
    <property type="entry name" value="ZINC FINGER PROTEIN 593"/>
    <property type="match status" value="1"/>
</dbReference>
<dbReference type="GO" id="GO:0008270">
    <property type="term" value="F:zinc ion binding"/>
    <property type="evidence" value="ECO:0007669"/>
    <property type="project" value="UniProtKB-KW"/>
</dbReference>
<evidence type="ECO:0000256" key="11">
    <source>
        <dbReference type="SAM" id="MobiDB-lite"/>
    </source>
</evidence>
<comment type="subcellular location">
    <subcellularLocation>
        <location evidence="2">Cytoplasm</location>
    </subcellularLocation>
    <subcellularLocation>
        <location evidence="1">Nucleus</location>
    </subcellularLocation>
</comment>
<evidence type="ECO:0000256" key="9">
    <source>
        <dbReference type="ARBA" id="ARBA00038064"/>
    </source>
</evidence>
<keyword evidence="6 10" id="KW-0863">Zinc-finger</keyword>
<dbReference type="GO" id="GO:0003676">
    <property type="term" value="F:nucleic acid binding"/>
    <property type="evidence" value="ECO:0007669"/>
    <property type="project" value="InterPro"/>
</dbReference>
<feature type="region of interest" description="Disordered" evidence="11">
    <location>
        <begin position="140"/>
        <end position="160"/>
    </location>
</feature>
<keyword evidence="3" id="KW-0963">Cytoplasm</keyword>
<keyword evidence="8" id="KW-0539">Nucleus</keyword>
<dbReference type="GeneID" id="25563497"/>
<evidence type="ECO:0000256" key="10">
    <source>
        <dbReference type="PROSITE-ProRule" id="PRU00042"/>
    </source>
</evidence>
<dbReference type="eggNOG" id="KOG3408">
    <property type="taxonomic scope" value="Eukaryota"/>
</dbReference>
<dbReference type="PROSITE" id="PS50157">
    <property type="entry name" value="ZINC_FINGER_C2H2_2"/>
    <property type="match status" value="1"/>
</dbReference>
<dbReference type="InterPro" id="IPR036236">
    <property type="entry name" value="Znf_C2H2_sf"/>
</dbReference>